<dbReference type="InterPro" id="IPR041698">
    <property type="entry name" value="Methyltransf_25"/>
</dbReference>
<accession>A0A6C0NUC9</accession>
<dbReference type="Gene3D" id="3.40.50.150">
    <property type="entry name" value="Vaccinia Virus protein VP39"/>
    <property type="match status" value="1"/>
</dbReference>
<evidence type="ECO:0000313" key="3">
    <source>
        <dbReference type="Proteomes" id="UP000479114"/>
    </source>
</evidence>
<evidence type="ECO:0000313" key="2">
    <source>
        <dbReference type="EMBL" id="QHW29777.1"/>
    </source>
</evidence>
<keyword evidence="2" id="KW-0489">Methyltransferase</keyword>
<dbReference type="RefSeq" id="WP_162638346.1">
    <property type="nucleotide sequence ID" value="NZ_CP048286.1"/>
</dbReference>
<dbReference type="GO" id="GO:0008168">
    <property type="term" value="F:methyltransferase activity"/>
    <property type="evidence" value="ECO:0007669"/>
    <property type="project" value="UniProtKB-KW"/>
</dbReference>
<dbReference type="EMBL" id="CP048286">
    <property type="protein sequence ID" value="QHW29777.1"/>
    <property type="molecule type" value="Genomic_DNA"/>
</dbReference>
<evidence type="ECO:0000259" key="1">
    <source>
        <dbReference type="Pfam" id="PF13649"/>
    </source>
</evidence>
<proteinExistence type="predicted"/>
<reference evidence="2 3" key="1">
    <citation type="submission" date="2020-02" db="EMBL/GenBank/DDBJ databases">
        <title>Paenibacillus sp. nov., isolated from rhizosphere soil of tomato.</title>
        <authorList>
            <person name="Weon H.-Y."/>
            <person name="Lee S.A."/>
        </authorList>
    </citation>
    <scope>NUCLEOTIDE SEQUENCE [LARGE SCALE GENOMIC DNA]</scope>
    <source>
        <strain evidence="2 3">14171R-81</strain>
    </source>
</reference>
<dbReference type="InterPro" id="IPR029063">
    <property type="entry name" value="SAM-dependent_MTases_sf"/>
</dbReference>
<dbReference type="GO" id="GO:0032259">
    <property type="term" value="P:methylation"/>
    <property type="evidence" value="ECO:0007669"/>
    <property type="project" value="UniProtKB-KW"/>
</dbReference>
<sequence length="242" mass="27047">MRRLLRERSSLPELMDDLTQGGEELREALRHLRRLNRLFAAAAPTLYGVNRLWVRAGKPRRLSMLDIGAGSGDVNAALLRWADAQGIELTVTLVDRTQEACAEAAALFANEPRISVICRDLSELDEQGADIVTGSQFLHHFESAELPDAASAMLRASRMGIVIQDIHRHWLAWAAVWLAARLVSGNRYIRNDGPLSVAKGFRKEDWMRLNEALGIPGMTCNWRPLFRYVVTIPVKTGVSAHE</sequence>
<keyword evidence="2" id="KW-0808">Transferase</keyword>
<feature type="domain" description="Methyltransferase" evidence="1">
    <location>
        <begin position="65"/>
        <end position="158"/>
    </location>
</feature>
<gene>
    <name evidence="2" type="ORF">GZH47_02270</name>
</gene>
<organism evidence="2 3">
    <name type="scientific">Paenibacillus rhizovicinus</name>
    <dbReference type="NCBI Taxonomy" id="2704463"/>
    <lineage>
        <taxon>Bacteria</taxon>
        <taxon>Bacillati</taxon>
        <taxon>Bacillota</taxon>
        <taxon>Bacilli</taxon>
        <taxon>Bacillales</taxon>
        <taxon>Paenibacillaceae</taxon>
        <taxon>Paenibacillus</taxon>
    </lineage>
</organism>
<dbReference type="KEGG" id="prz:GZH47_02270"/>
<dbReference type="Pfam" id="PF13649">
    <property type="entry name" value="Methyltransf_25"/>
    <property type="match status" value="1"/>
</dbReference>
<dbReference type="SUPFAM" id="SSF53335">
    <property type="entry name" value="S-adenosyl-L-methionine-dependent methyltransferases"/>
    <property type="match status" value="1"/>
</dbReference>
<protein>
    <submittedName>
        <fullName evidence="2">Methyltransferase domain-containing protein</fullName>
    </submittedName>
</protein>
<dbReference type="AlphaFoldDB" id="A0A6C0NUC9"/>
<dbReference type="Proteomes" id="UP000479114">
    <property type="component" value="Chromosome"/>
</dbReference>
<name>A0A6C0NUC9_9BACL</name>
<dbReference type="CDD" id="cd02440">
    <property type="entry name" value="AdoMet_MTases"/>
    <property type="match status" value="1"/>
</dbReference>
<keyword evidence="3" id="KW-1185">Reference proteome</keyword>